<evidence type="ECO:0000256" key="9">
    <source>
        <dbReference type="ARBA" id="ARBA00022840"/>
    </source>
</evidence>
<keyword evidence="9 13" id="KW-0067">ATP-binding</keyword>
<feature type="domain" description="Helicase ATP-binding" evidence="15">
    <location>
        <begin position="175"/>
        <end position="364"/>
    </location>
</feature>
<feature type="short sequence motif" description="Q motif" evidence="12">
    <location>
        <begin position="146"/>
        <end position="172"/>
    </location>
</feature>
<keyword evidence="8 13" id="KW-0347">Helicase</keyword>
<keyword evidence="10" id="KW-0539">Nucleus</keyword>
<evidence type="ECO:0000259" key="16">
    <source>
        <dbReference type="PROSITE" id="PS51194"/>
    </source>
</evidence>
<evidence type="ECO:0000256" key="11">
    <source>
        <dbReference type="ARBA" id="ARBA00037449"/>
    </source>
</evidence>
<dbReference type="PROSITE" id="PS00039">
    <property type="entry name" value="DEAD_ATP_HELICASE"/>
    <property type="match status" value="1"/>
</dbReference>
<dbReference type="PANTHER" id="PTHR47958">
    <property type="entry name" value="ATP-DEPENDENT RNA HELICASE DBP3"/>
    <property type="match status" value="1"/>
</dbReference>
<dbReference type="InterPro" id="IPR000629">
    <property type="entry name" value="RNA-helicase_DEAD-box_CS"/>
</dbReference>
<dbReference type="SMART" id="SM00490">
    <property type="entry name" value="HELICc"/>
    <property type="match status" value="1"/>
</dbReference>
<comment type="function">
    <text evidence="11">ATP-dependent RNA helicase required for 60S ribosomal subunit synthesis. Involved in efficient pre-rRNA processing, predominantly at site A3, which is necessary for the normal formation of 25S and 5.8S rRNAs.</text>
</comment>
<dbReference type="SUPFAM" id="SSF52540">
    <property type="entry name" value="P-loop containing nucleoside triphosphate hydrolases"/>
    <property type="match status" value="1"/>
</dbReference>
<feature type="region of interest" description="Disordered" evidence="14">
    <location>
        <begin position="1"/>
        <end position="109"/>
    </location>
</feature>
<keyword evidence="5" id="KW-0698">rRNA processing</keyword>
<dbReference type="SMART" id="SM00487">
    <property type="entry name" value="DEXDc"/>
    <property type="match status" value="1"/>
</dbReference>
<dbReference type="GO" id="GO:0003724">
    <property type="term" value="F:RNA helicase activity"/>
    <property type="evidence" value="ECO:0007669"/>
    <property type="project" value="UniProtKB-EC"/>
</dbReference>
<feature type="compositionally biased region" description="Polar residues" evidence="14">
    <location>
        <begin position="68"/>
        <end position="85"/>
    </location>
</feature>
<dbReference type="PROSITE" id="PS51192">
    <property type="entry name" value="HELICASE_ATP_BIND_1"/>
    <property type="match status" value="1"/>
</dbReference>
<evidence type="ECO:0000256" key="5">
    <source>
        <dbReference type="ARBA" id="ARBA00022552"/>
    </source>
</evidence>
<proteinExistence type="inferred from homology"/>
<feature type="domain" description="Helicase C-terminal" evidence="16">
    <location>
        <begin position="392"/>
        <end position="538"/>
    </location>
</feature>
<feature type="compositionally biased region" description="Basic residues" evidence="14">
    <location>
        <begin position="22"/>
        <end position="31"/>
    </location>
</feature>
<evidence type="ECO:0000259" key="17">
    <source>
        <dbReference type="PROSITE" id="PS51195"/>
    </source>
</evidence>
<comment type="subcellular location">
    <subcellularLocation>
        <location evidence="1">Nucleus</location>
        <location evidence="1">Nucleolus</location>
    </subcellularLocation>
</comment>
<dbReference type="GO" id="GO:0005524">
    <property type="term" value="F:ATP binding"/>
    <property type="evidence" value="ECO:0007669"/>
    <property type="project" value="UniProtKB-KW"/>
</dbReference>
<sequence length="573" mass="61456">MIEDGEEQNSPATGNVAEDGPKRKKKKKKKRKLEEVERVEQVPVDTVAAELSQSKKTKKKKKKKKKNSSAPDNGSETGSLDSSVQGVKAAKEQHIAPPSPSKKRKLSTGSAAAAAAAALPPSVAAWRAERRIKLTDEGAAPFPPHQTFGEAGFPPEVLGGCEGFTAPTPIQAQCWPILSAGRDLIGVAETGSGKTLAFSLPALARIHRELGGGKALSRQRPGPLMLVICPTRELAQQCAAVIETAGAGAGLRSVCVYGGVPKHEQKRKLQNAQGGAHVVVATPGRLRDLMSENAVDLGRVAHLVLDEADRMLDLGFEQDMRAIIGACPAPGAAAGGRRTAMFSATWPREVRELAAEFLDRPVRVTIGGSKLAANARVSQCVEVMGERERGARLQQLLERYHDGRNRVIVFGLYKKECSRLEGDLRRAGWKVGAIHGDKGQGAREAALEDFRQQKVPILIATDVAARGLDIPDVEVVINYSFPLTIEDYVHRIGRTGRAGKSGVSHTLFHEGDKARAGELVNVLTKAGAEVPAALLKFGTHVKKKEHKLYGAFAKDVDLTKKATKITFDDSDSD</sequence>
<evidence type="ECO:0000256" key="12">
    <source>
        <dbReference type="PROSITE-ProRule" id="PRU00552"/>
    </source>
</evidence>
<evidence type="ECO:0000256" key="8">
    <source>
        <dbReference type="ARBA" id="ARBA00022806"/>
    </source>
</evidence>
<keyword evidence="4" id="KW-0690">Ribosome biogenesis</keyword>
<dbReference type="InterPro" id="IPR011545">
    <property type="entry name" value="DEAD/DEAH_box_helicase_dom"/>
</dbReference>
<dbReference type="InterPro" id="IPR027417">
    <property type="entry name" value="P-loop_NTPase"/>
</dbReference>
<reference evidence="18" key="1">
    <citation type="submission" date="2021-01" db="EMBL/GenBank/DDBJ databases">
        <authorList>
            <person name="Corre E."/>
            <person name="Pelletier E."/>
            <person name="Niang G."/>
            <person name="Scheremetjew M."/>
            <person name="Finn R."/>
            <person name="Kale V."/>
            <person name="Holt S."/>
            <person name="Cochrane G."/>
            <person name="Meng A."/>
            <person name="Brown T."/>
            <person name="Cohen L."/>
        </authorList>
    </citation>
    <scope>NUCLEOTIDE SEQUENCE</scope>
    <source>
        <strain evidence="18">CCMP3107</strain>
    </source>
</reference>
<dbReference type="GO" id="GO:0003676">
    <property type="term" value="F:nucleic acid binding"/>
    <property type="evidence" value="ECO:0007669"/>
    <property type="project" value="InterPro"/>
</dbReference>
<evidence type="ECO:0000256" key="6">
    <source>
        <dbReference type="ARBA" id="ARBA00022741"/>
    </source>
</evidence>
<dbReference type="InterPro" id="IPR044742">
    <property type="entry name" value="DEAD/DEAH_RhlB"/>
</dbReference>
<keyword evidence="7 13" id="KW-0378">Hydrolase</keyword>
<comment type="similarity">
    <text evidence="2">Belongs to the DEAD box helicase family. DDX5/DBP2 subfamily.</text>
</comment>
<evidence type="ECO:0000256" key="14">
    <source>
        <dbReference type="SAM" id="MobiDB-lite"/>
    </source>
</evidence>
<evidence type="ECO:0000313" key="18">
    <source>
        <dbReference type="EMBL" id="CAE0632876.1"/>
    </source>
</evidence>
<dbReference type="Gene3D" id="3.40.50.300">
    <property type="entry name" value="P-loop containing nucleotide triphosphate hydrolases"/>
    <property type="match status" value="2"/>
</dbReference>
<dbReference type="InterPro" id="IPR014014">
    <property type="entry name" value="RNA_helicase_DEAD_Q_motif"/>
</dbReference>
<dbReference type="Pfam" id="PF00271">
    <property type="entry name" value="Helicase_C"/>
    <property type="match status" value="1"/>
</dbReference>
<dbReference type="GO" id="GO:0016787">
    <property type="term" value="F:hydrolase activity"/>
    <property type="evidence" value="ECO:0007669"/>
    <property type="project" value="UniProtKB-KW"/>
</dbReference>
<name>A0A7S3XUU1_HETAK</name>
<feature type="compositionally biased region" description="Basic residues" evidence="14">
    <location>
        <begin position="55"/>
        <end position="67"/>
    </location>
</feature>
<organism evidence="18">
    <name type="scientific">Heterosigma akashiwo</name>
    <name type="common">Chromophytic alga</name>
    <name type="synonym">Heterosigma carterae</name>
    <dbReference type="NCBI Taxonomy" id="2829"/>
    <lineage>
        <taxon>Eukaryota</taxon>
        <taxon>Sar</taxon>
        <taxon>Stramenopiles</taxon>
        <taxon>Ochrophyta</taxon>
        <taxon>Raphidophyceae</taxon>
        <taxon>Chattonellales</taxon>
        <taxon>Chattonellaceae</taxon>
        <taxon>Heterosigma</taxon>
    </lineage>
</organism>
<dbReference type="PROSITE" id="PS51194">
    <property type="entry name" value="HELICASE_CTER"/>
    <property type="match status" value="1"/>
</dbReference>
<dbReference type="AlphaFoldDB" id="A0A7S3XUU1"/>
<gene>
    <name evidence="18" type="ORF">HAKA00212_LOCUS11588</name>
</gene>
<dbReference type="InterPro" id="IPR014001">
    <property type="entry name" value="Helicase_ATP-bd"/>
</dbReference>
<dbReference type="FunFam" id="3.40.50.300:FF:000008">
    <property type="entry name" value="ATP-dependent RNA helicase RhlB"/>
    <property type="match status" value="1"/>
</dbReference>
<dbReference type="EMBL" id="HBIU01025105">
    <property type="protein sequence ID" value="CAE0632876.1"/>
    <property type="molecule type" value="Transcribed_RNA"/>
</dbReference>
<dbReference type="InterPro" id="IPR001650">
    <property type="entry name" value="Helicase_C-like"/>
</dbReference>
<evidence type="ECO:0000259" key="15">
    <source>
        <dbReference type="PROSITE" id="PS51192"/>
    </source>
</evidence>
<dbReference type="Pfam" id="PF00270">
    <property type="entry name" value="DEAD"/>
    <property type="match status" value="1"/>
</dbReference>
<feature type="domain" description="DEAD-box RNA helicase Q" evidence="17">
    <location>
        <begin position="146"/>
        <end position="172"/>
    </location>
</feature>
<protein>
    <recommendedName>
        <fullName evidence="3">RNA helicase</fullName>
        <ecNumber evidence="3">3.6.4.13</ecNumber>
    </recommendedName>
</protein>
<evidence type="ECO:0000256" key="3">
    <source>
        <dbReference type="ARBA" id="ARBA00012552"/>
    </source>
</evidence>
<evidence type="ECO:0000256" key="7">
    <source>
        <dbReference type="ARBA" id="ARBA00022801"/>
    </source>
</evidence>
<accession>A0A7S3XUU1</accession>
<dbReference type="CDD" id="cd18787">
    <property type="entry name" value="SF2_C_DEAD"/>
    <property type="match status" value="1"/>
</dbReference>
<evidence type="ECO:0000256" key="1">
    <source>
        <dbReference type="ARBA" id="ARBA00004604"/>
    </source>
</evidence>
<evidence type="ECO:0000256" key="10">
    <source>
        <dbReference type="ARBA" id="ARBA00023242"/>
    </source>
</evidence>
<dbReference type="EC" id="3.6.4.13" evidence="3"/>
<keyword evidence="6 13" id="KW-0547">Nucleotide-binding</keyword>
<dbReference type="PROSITE" id="PS51195">
    <property type="entry name" value="Q_MOTIF"/>
    <property type="match status" value="1"/>
</dbReference>
<evidence type="ECO:0000256" key="4">
    <source>
        <dbReference type="ARBA" id="ARBA00022517"/>
    </source>
</evidence>
<dbReference type="CDD" id="cd00268">
    <property type="entry name" value="DEADc"/>
    <property type="match status" value="1"/>
</dbReference>
<evidence type="ECO:0000256" key="2">
    <source>
        <dbReference type="ARBA" id="ARBA00009334"/>
    </source>
</evidence>
<evidence type="ECO:0000256" key="13">
    <source>
        <dbReference type="RuleBase" id="RU000492"/>
    </source>
</evidence>